<dbReference type="InterPro" id="IPR011600">
    <property type="entry name" value="Pept_C14_caspase"/>
</dbReference>
<feature type="domain" description="Caspase family p20" evidence="5">
    <location>
        <begin position="39"/>
        <end position="117"/>
    </location>
</feature>
<dbReference type="InterPro" id="IPR029030">
    <property type="entry name" value="Caspase-like_dom_sf"/>
</dbReference>
<feature type="repeat" description="TPR" evidence="3">
    <location>
        <begin position="370"/>
        <end position="403"/>
    </location>
</feature>
<dbReference type="GO" id="GO:0006508">
    <property type="term" value="P:proteolysis"/>
    <property type="evidence" value="ECO:0007669"/>
    <property type="project" value="InterPro"/>
</dbReference>
<organism evidence="6 7">
    <name type="scientific">Nitrospira lenta</name>
    <dbReference type="NCBI Taxonomy" id="1436998"/>
    <lineage>
        <taxon>Bacteria</taxon>
        <taxon>Pseudomonadati</taxon>
        <taxon>Nitrospirota</taxon>
        <taxon>Nitrospiria</taxon>
        <taxon>Nitrospirales</taxon>
        <taxon>Nitrospiraceae</taxon>
        <taxon>Nitrospira</taxon>
    </lineage>
</organism>
<evidence type="ECO:0000256" key="3">
    <source>
        <dbReference type="PROSITE-ProRule" id="PRU00339"/>
    </source>
</evidence>
<dbReference type="SUPFAM" id="SSF48452">
    <property type="entry name" value="TPR-like"/>
    <property type="match status" value="1"/>
</dbReference>
<dbReference type="InterPro" id="IPR001309">
    <property type="entry name" value="Pept_C14_p20"/>
</dbReference>
<dbReference type="InterPro" id="IPR011990">
    <property type="entry name" value="TPR-like_helical_dom_sf"/>
</dbReference>
<evidence type="ECO:0000256" key="2">
    <source>
        <dbReference type="ARBA" id="ARBA00022803"/>
    </source>
</evidence>
<keyword evidence="2 3" id="KW-0802">TPR repeat</keyword>
<dbReference type="Gene3D" id="3.40.50.1460">
    <property type="match status" value="1"/>
</dbReference>
<reference evidence="7" key="1">
    <citation type="submission" date="2018-04" db="EMBL/GenBank/DDBJ databases">
        <authorList>
            <person name="Lucker S."/>
            <person name="Sakoula D."/>
        </authorList>
    </citation>
    <scope>NUCLEOTIDE SEQUENCE [LARGE SCALE GENOMIC DNA]</scope>
</reference>
<dbReference type="PROSITE" id="PS51257">
    <property type="entry name" value="PROKAR_LIPOPROTEIN"/>
    <property type="match status" value="1"/>
</dbReference>
<dbReference type="SMART" id="SM00028">
    <property type="entry name" value="TPR"/>
    <property type="match status" value="2"/>
</dbReference>
<dbReference type="PROSITE" id="PS50005">
    <property type="entry name" value="TPR"/>
    <property type="match status" value="1"/>
</dbReference>
<evidence type="ECO:0000259" key="5">
    <source>
        <dbReference type="PROSITE" id="PS50208"/>
    </source>
</evidence>
<evidence type="ECO:0000256" key="1">
    <source>
        <dbReference type="ARBA" id="ARBA00022737"/>
    </source>
</evidence>
<dbReference type="Pfam" id="PF13432">
    <property type="entry name" value="TPR_16"/>
    <property type="match status" value="2"/>
</dbReference>
<dbReference type="GO" id="GO:0004197">
    <property type="term" value="F:cysteine-type endopeptidase activity"/>
    <property type="evidence" value="ECO:0007669"/>
    <property type="project" value="InterPro"/>
</dbReference>
<dbReference type="InterPro" id="IPR019734">
    <property type="entry name" value="TPR_rpt"/>
</dbReference>
<evidence type="ECO:0000313" key="7">
    <source>
        <dbReference type="Proteomes" id="UP000248168"/>
    </source>
</evidence>
<dbReference type="PANTHER" id="PTHR44943">
    <property type="entry name" value="CELLULOSE SYNTHASE OPERON PROTEIN C"/>
    <property type="match status" value="1"/>
</dbReference>
<accession>A0A330L7U3</accession>
<evidence type="ECO:0000256" key="4">
    <source>
        <dbReference type="SAM" id="SignalP"/>
    </source>
</evidence>
<feature type="signal peptide" evidence="4">
    <location>
        <begin position="1"/>
        <end position="29"/>
    </location>
</feature>
<dbReference type="Gene3D" id="1.25.40.10">
    <property type="entry name" value="Tetratricopeptide repeat domain"/>
    <property type="match status" value="2"/>
</dbReference>
<proteinExistence type="predicted"/>
<protein>
    <recommendedName>
        <fullName evidence="5">Caspase family p20 domain-containing protein</fullName>
    </recommendedName>
</protein>
<keyword evidence="1" id="KW-0677">Repeat</keyword>
<name>A0A330L7U3_9BACT</name>
<dbReference type="InterPro" id="IPR051685">
    <property type="entry name" value="Ycf3/AcsC/BcsC/TPR_MFPF"/>
</dbReference>
<dbReference type="PANTHER" id="PTHR44943:SF8">
    <property type="entry name" value="TPR REPEAT-CONTAINING PROTEIN MJ0263"/>
    <property type="match status" value="1"/>
</dbReference>
<keyword evidence="7" id="KW-1185">Reference proteome</keyword>
<feature type="chain" id="PRO_5016365184" description="Caspase family p20 domain-containing protein" evidence="4">
    <location>
        <begin position="30"/>
        <end position="454"/>
    </location>
</feature>
<dbReference type="Proteomes" id="UP000248168">
    <property type="component" value="Unassembled WGS sequence"/>
</dbReference>
<dbReference type="InParanoid" id="A0A330L7U3"/>
<sequence>MFTRNLCARSLGLGLLLLACLSGSSPASAQLGKPEGLYYRSWAVVVGIEHYLLAPSIPGALADAKTMAQAFRQMGFDEVVEVYDKDASFRHLQQLFSDMLPRKVGRMDRLVLFYVGHSGVTQDADGKDLGYLVPSDAQVNNVAKSITFDQLKDFTRRLAAKHTLLILDTAVRGWEATAPQQLSLEGRLSPENDTERRAMQVITAGDKGEVSKRVGDASVFVKALLAGLQGAADLNKNGWLMASELGAYLEKEIPGVTQGQQHPISARLDGDGDIVLIEGRKAAFVLGAGPQTPAERQQAARAHYDQAFALLQEGKHVDEALERLNRSIELNPEFGDAYVLKSYLRLEVLPNLDEALTAGQLAVQHAPTNPDSYYTLGLIYEKRSRFPEAEQAFLQALKVSAGYQDVYFSLGLLYADRLKDQAKSVEAFRRYLELGGTDSRARAAVSQADTPSKP</sequence>
<dbReference type="PROSITE" id="PS50208">
    <property type="entry name" value="CASPASE_P20"/>
    <property type="match status" value="1"/>
</dbReference>
<keyword evidence="4" id="KW-0732">Signal</keyword>
<dbReference type="EMBL" id="OUNR01000018">
    <property type="protein sequence ID" value="SPP65995.1"/>
    <property type="molecule type" value="Genomic_DNA"/>
</dbReference>
<dbReference type="AlphaFoldDB" id="A0A330L7U3"/>
<evidence type="ECO:0000313" key="6">
    <source>
        <dbReference type="EMBL" id="SPP65995.1"/>
    </source>
</evidence>
<dbReference type="RefSeq" id="WP_181416869.1">
    <property type="nucleotide sequence ID" value="NZ_OUNR01000018.1"/>
</dbReference>
<dbReference type="Pfam" id="PF00656">
    <property type="entry name" value="Peptidase_C14"/>
    <property type="match status" value="1"/>
</dbReference>
<gene>
    <name evidence="6" type="ORF">NITLEN_50035</name>
</gene>
<dbReference type="SUPFAM" id="SSF52129">
    <property type="entry name" value="Caspase-like"/>
    <property type="match status" value="1"/>
</dbReference>